<proteinExistence type="predicted"/>
<sequence length="93" mass="9958">MIPLVVKCLDGTNKTVDMTGLQRIAKGESELHPGWSSTLTFSSEMSAFIELSGAPPDVRGNSEGAANEVDDDYALRVYEKTLNRPGIRGGSNS</sequence>
<organism evidence="1 2">
    <name type="scientific">Dyella jejuensis</name>
    <dbReference type="NCBI Taxonomy" id="1432009"/>
    <lineage>
        <taxon>Bacteria</taxon>
        <taxon>Pseudomonadati</taxon>
        <taxon>Pseudomonadota</taxon>
        <taxon>Gammaproteobacteria</taxon>
        <taxon>Lysobacterales</taxon>
        <taxon>Rhodanobacteraceae</taxon>
        <taxon>Dyella</taxon>
    </lineage>
</organism>
<evidence type="ECO:0000313" key="1">
    <source>
        <dbReference type="EMBL" id="MFK2902196.1"/>
    </source>
</evidence>
<accession>A0ABW8JPU0</accession>
<comment type="caution">
    <text evidence="1">The sequence shown here is derived from an EMBL/GenBank/DDBJ whole genome shotgun (WGS) entry which is preliminary data.</text>
</comment>
<dbReference type="EMBL" id="JADIKJ010000028">
    <property type="protein sequence ID" value="MFK2902196.1"/>
    <property type="molecule type" value="Genomic_DNA"/>
</dbReference>
<dbReference type="RefSeq" id="WP_404549301.1">
    <property type="nucleotide sequence ID" value="NZ_JADIKJ010000028.1"/>
</dbReference>
<gene>
    <name evidence="1" type="ORF">ISP15_17825</name>
</gene>
<name>A0ABW8JPU0_9GAMM</name>
<protein>
    <submittedName>
        <fullName evidence="1">Uncharacterized protein</fullName>
    </submittedName>
</protein>
<evidence type="ECO:0000313" key="2">
    <source>
        <dbReference type="Proteomes" id="UP001620461"/>
    </source>
</evidence>
<keyword evidence="2" id="KW-1185">Reference proteome</keyword>
<dbReference type="Proteomes" id="UP001620461">
    <property type="component" value="Unassembled WGS sequence"/>
</dbReference>
<reference evidence="1 2" key="1">
    <citation type="submission" date="2020-10" db="EMBL/GenBank/DDBJ databases">
        <title>Phylogeny of dyella-like bacteria.</title>
        <authorList>
            <person name="Fu J."/>
        </authorList>
    </citation>
    <scope>NUCLEOTIDE SEQUENCE [LARGE SCALE GENOMIC DNA]</scope>
    <source>
        <strain evidence="1 2">JP1</strain>
    </source>
</reference>